<evidence type="ECO:0000256" key="1">
    <source>
        <dbReference type="ARBA" id="ARBA00023125"/>
    </source>
</evidence>
<feature type="domain" description="Ku" evidence="4">
    <location>
        <begin position="54"/>
        <end position="182"/>
    </location>
</feature>
<reference evidence="5 6" key="1">
    <citation type="journal article" date="2017" name="Int. J. Syst. Evol. Microbiol.">
        <title>Ramlibacter alkalitolerans sp. nov., alkali-tolerant bacterium isolated from soil of ginseng.</title>
        <authorList>
            <person name="Lee D.H."/>
            <person name="Cha C.J."/>
        </authorList>
    </citation>
    <scope>NUCLEOTIDE SEQUENCE [LARGE SCALE GENOMIC DNA]</scope>
    <source>
        <strain evidence="5 6">KACC 19305</strain>
    </source>
</reference>
<dbReference type="HAMAP" id="MF_01875">
    <property type="entry name" value="Prokaryotic_Ku"/>
    <property type="match status" value="1"/>
</dbReference>
<dbReference type="Pfam" id="PF02735">
    <property type="entry name" value="Ku"/>
    <property type="match status" value="1"/>
</dbReference>
<evidence type="ECO:0000256" key="3">
    <source>
        <dbReference type="SAM" id="MobiDB-lite"/>
    </source>
</evidence>
<keyword evidence="2" id="KW-0233">DNA recombination</keyword>
<dbReference type="InterPro" id="IPR006164">
    <property type="entry name" value="DNA_bd_Ku70/Ku80"/>
</dbReference>
<dbReference type="SUPFAM" id="SSF100939">
    <property type="entry name" value="SPOC domain-like"/>
    <property type="match status" value="1"/>
</dbReference>
<dbReference type="InterPro" id="IPR016194">
    <property type="entry name" value="SPOC-like_C_dom_sf"/>
</dbReference>
<evidence type="ECO:0000256" key="2">
    <source>
        <dbReference type="HAMAP-Rule" id="MF_01875"/>
    </source>
</evidence>
<dbReference type="InterPro" id="IPR009187">
    <property type="entry name" value="Prok_Ku"/>
</dbReference>
<dbReference type="PIRSF" id="PIRSF006493">
    <property type="entry name" value="Prok_Ku"/>
    <property type="match status" value="1"/>
</dbReference>
<feature type="compositionally biased region" description="Low complexity" evidence="3">
    <location>
        <begin position="283"/>
        <end position="309"/>
    </location>
</feature>
<name>A0ABS1JLQ5_9BURK</name>
<accession>A0ABS1JLQ5</accession>
<evidence type="ECO:0000259" key="4">
    <source>
        <dbReference type="SMART" id="SM00559"/>
    </source>
</evidence>
<comment type="subunit">
    <text evidence="2">Homodimer. Interacts with LigD.</text>
</comment>
<keyword evidence="2" id="KW-0234">DNA repair</keyword>
<dbReference type="PANTHER" id="PTHR41251:SF1">
    <property type="entry name" value="NON-HOMOLOGOUS END JOINING PROTEIN KU"/>
    <property type="match status" value="1"/>
</dbReference>
<dbReference type="CDD" id="cd00789">
    <property type="entry name" value="KU_like"/>
    <property type="match status" value="1"/>
</dbReference>
<organism evidence="5 6">
    <name type="scientific">Ramlibacter alkalitolerans</name>
    <dbReference type="NCBI Taxonomy" id="2039631"/>
    <lineage>
        <taxon>Bacteria</taxon>
        <taxon>Pseudomonadati</taxon>
        <taxon>Pseudomonadota</taxon>
        <taxon>Betaproteobacteria</taxon>
        <taxon>Burkholderiales</taxon>
        <taxon>Comamonadaceae</taxon>
        <taxon>Ramlibacter</taxon>
    </lineage>
</organism>
<dbReference type="Proteomes" id="UP000622707">
    <property type="component" value="Unassembled WGS sequence"/>
</dbReference>
<sequence length="309" mass="33905">MAARSIASLSLSFGLVAIPVKLYSATESSGAIKFNLLARDGSRLKQQYVSEKDQGVVARSEMVKGYEFEKDRFVLFTQEELKALEESSSPTIDVMSFIPAHSVDPLFYDKAYLLAPDKRGAKPYTLLAEAMRRSGRCALARWAWKSKQYVVQIRPVEGGLVLQQLLYADEVRSLQELNIEQVEVSPGELQLALQLIEQISTDSYDPRQYVDEEKKRILAAIDEKIAGKQIVAAAPQEPQGSAQVIDLMEALRASLRKPPVAAGVPAIETQPAIPTRERKSAKRAATPAATTVAAARVAQPAPAKARARK</sequence>
<keyword evidence="1 2" id="KW-0238">DNA-binding</keyword>
<keyword evidence="2" id="KW-0227">DNA damage</keyword>
<proteinExistence type="inferred from homology"/>
<evidence type="ECO:0000313" key="5">
    <source>
        <dbReference type="EMBL" id="MBL0425174.1"/>
    </source>
</evidence>
<gene>
    <name evidence="2" type="primary">ku</name>
    <name evidence="5" type="ORF">JI746_08645</name>
</gene>
<feature type="region of interest" description="Disordered" evidence="3">
    <location>
        <begin position="268"/>
        <end position="309"/>
    </location>
</feature>
<keyword evidence="6" id="KW-1185">Reference proteome</keyword>
<dbReference type="EMBL" id="JAEQND010000004">
    <property type="protein sequence ID" value="MBL0425174.1"/>
    <property type="molecule type" value="Genomic_DNA"/>
</dbReference>
<protein>
    <recommendedName>
        <fullName evidence="2">Non-homologous end joining protein Ku</fullName>
    </recommendedName>
</protein>
<dbReference type="Gene3D" id="2.40.290.10">
    <property type="match status" value="1"/>
</dbReference>
<comment type="caution">
    <text evidence="5">The sequence shown here is derived from an EMBL/GenBank/DDBJ whole genome shotgun (WGS) entry which is preliminary data.</text>
</comment>
<comment type="function">
    <text evidence="2">With LigD forms a non-homologous end joining (NHEJ) DNA repair enzyme, which repairs dsDNA breaks with reduced fidelity. Binds linear dsDNA with 5'- and 3'- overhangs but not closed circular dsDNA nor ssDNA. Recruits and stimulates the ligase activity of LigD.</text>
</comment>
<evidence type="ECO:0000313" key="6">
    <source>
        <dbReference type="Proteomes" id="UP000622707"/>
    </source>
</evidence>
<dbReference type="NCBIfam" id="TIGR02772">
    <property type="entry name" value="Ku_bact"/>
    <property type="match status" value="1"/>
</dbReference>
<dbReference type="SMART" id="SM00559">
    <property type="entry name" value="Ku78"/>
    <property type="match status" value="1"/>
</dbReference>
<comment type="similarity">
    <text evidence="2">Belongs to the prokaryotic Ku family.</text>
</comment>
<dbReference type="RefSeq" id="WP_201688527.1">
    <property type="nucleotide sequence ID" value="NZ_JAEQND010000004.1"/>
</dbReference>
<dbReference type="PANTHER" id="PTHR41251">
    <property type="entry name" value="NON-HOMOLOGOUS END JOINING PROTEIN KU"/>
    <property type="match status" value="1"/>
</dbReference>